<dbReference type="Gene3D" id="2.40.50.100">
    <property type="match status" value="1"/>
</dbReference>
<accession>A0A9X5I5T9</accession>
<evidence type="ECO:0000256" key="5">
    <source>
        <dbReference type="ARBA" id="ARBA00023136"/>
    </source>
</evidence>
<gene>
    <name evidence="7" type="ORF">QH73_0017340</name>
</gene>
<proteinExistence type="inferred from homology"/>
<dbReference type="Gene3D" id="1.10.287.470">
    <property type="entry name" value="Helix hairpin bin"/>
    <property type="match status" value="2"/>
</dbReference>
<dbReference type="PRINTS" id="PR01490">
    <property type="entry name" value="RTXTOXIND"/>
</dbReference>
<feature type="domain" description="AprE-like beta-barrel" evidence="6">
    <location>
        <begin position="321"/>
        <end position="414"/>
    </location>
</feature>
<comment type="caution">
    <text evidence="7">The sequence shown here is derived from an EMBL/GenBank/DDBJ whole genome shotgun (WGS) entry which is preliminary data.</text>
</comment>
<dbReference type="Proteomes" id="UP000031532">
    <property type="component" value="Unassembled WGS sequence"/>
</dbReference>
<dbReference type="InterPro" id="IPR050739">
    <property type="entry name" value="MFP"/>
</dbReference>
<dbReference type="AlphaFoldDB" id="A0A9X5I5T9"/>
<evidence type="ECO:0000256" key="2">
    <source>
        <dbReference type="ARBA" id="ARBA00009477"/>
    </source>
</evidence>
<dbReference type="InterPro" id="IPR058982">
    <property type="entry name" value="Beta-barrel_AprE"/>
</dbReference>
<dbReference type="PANTHER" id="PTHR30386">
    <property type="entry name" value="MEMBRANE FUSION SUBUNIT OF EMRAB-TOLC MULTIDRUG EFFLUX PUMP"/>
    <property type="match status" value="1"/>
</dbReference>
<evidence type="ECO:0000256" key="4">
    <source>
        <dbReference type="ARBA" id="ARBA00022989"/>
    </source>
</evidence>
<dbReference type="RefSeq" id="WP_039716954.1">
    <property type="nucleotide sequence ID" value="NZ_JTJC03000004.1"/>
</dbReference>
<protein>
    <submittedName>
        <fullName evidence="7">HlyD family efflux transporter periplasmic adaptor subunit</fullName>
    </submittedName>
</protein>
<dbReference type="PANTHER" id="PTHR30386:SF26">
    <property type="entry name" value="TRANSPORT PROTEIN COMB"/>
    <property type="match status" value="1"/>
</dbReference>
<evidence type="ECO:0000256" key="1">
    <source>
        <dbReference type="ARBA" id="ARBA00004167"/>
    </source>
</evidence>
<dbReference type="Gene3D" id="2.40.30.170">
    <property type="match status" value="1"/>
</dbReference>
<dbReference type="EMBL" id="JTJC03000004">
    <property type="protein sequence ID" value="NHC36390.1"/>
    <property type="molecule type" value="Genomic_DNA"/>
</dbReference>
<name>A0A9X5I5T9_9CYAN</name>
<organism evidence="7 8">
    <name type="scientific">Scytonema millei VB511283</name>
    <dbReference type="NCBI Taxonomy" id="1245923"/>
    <lineage>
        <taxon>Bacteria</taxon>
        <taxon>Bacillati</taxon>
        <taxon>Cyanobacteriota</taxon>
        <taxon>Cyanophyceae</taxon>
        <taxon>Nostocales</taxon>
        <taxon>Scytonemataceae</taxon>
        <taxon>Scytonema</taxon>
    </lineage>
</organism>
<evidence type="ECO:0000256" key="3">
    <source>
        <dbReference type="ARBA" id="ARBA00022692"/>
    </source>
</evidence>
<sequence>MVSEIDPAFGAVETDEFIPPIGSLTTLGGGMAIAIFSVGVSLAATLSYNVTVKAPANIRPTGELRVVQAATEGTITSINAQENQAVKKGEPIAEIDNSQLQTKKQQLQTNIQQSHLQLVQVTAQLNSLDRQIAAETNLMQRSVAATAAELMLQRREYQTKEIATIAEVQAAQAALGLAQEEKQRYLQLANTGAIAQLQVKEKEQAFKAARAKLKQAEASLNPSNATVIIANEQIAQAKARGLATIAALNKERENLIVSKIALQNQQQRDTKELQQIGLELRKTFILAPTDGTILKLELRNPGQVVGMGDAIAQIAPRNASLVVKARVAEPDISKVKPGQQVQMRVSACPYPDYGTLRGVVQAVAPDAIPAASTGLEAIAPSVYEVTIKPENKFVGTGDRVCRLQPGMEGAADIISRSETVLQFILRKARLVTDL</sequence>
<dbReference type="GO" id="GO:0016020">
    <property type="term" value="C:membrane"/>
    <property type="evidence" value="ECO:0007669"/>
    <property type="project" value="UniProtKB-SubCell"/>
</dbReference>
<dbReference type="Pfam" id="PF26002">
    <property type="entry name" value="Beta-barrel_AprE"/>
    <property type="match status" value="1"/>
</dbReference>
<evidence type="ECO:0000259" key="6">
    <source>
        <dbReference type="Pfam" id="PF26002"/>
    </source>
</evidence>
<keyword evidence="4" id="KW-1133">Transmembrane helix</keyword>
<dbReference type="OrthoDB" id="424142at2"/>
<reference evidence="7 8" key="1">
    <citation type="journal article" date="2015" name="Genome Announc.">
        <title>Draft Genome Sequence of the Terrestrial Cyanobacterium Scytonema millei VB511283, Isolated from Eastern India.</title>
        <authorList>
            <person name="Sen D."/>
            <person name="Chandrababunaidu M.M."/>
            <person name="Singh D."/>
            <person name="Sanghi N."/>
            <person name="Ghorai A."/>
            <person name="Mishra G.P."/>
            <person name="Madduluri M."/>
            <person name="Adhikary S.P."/>
            <person name="Tripathy S."/>
        </authorList>
    </citation>
    <scope>NUCLEOTIDE SEQUENCE [LARGE SCALE GENOMIC DNA]</scope>
    <source>
        <strain evidence="7 8">VB511283</strain>
    </source>
</reference>
<comment type="similarity">
    <text evidence="2">Belongs to the membrane fusion protein (MFP) (TC 8.A.1) family.</text>
</comment>
<keyword evidence="8" id="KW-1185">Reference proteome</keyword>
<evidence type="ECO:0000313" key="8">
    <source>
        <dbReference type="Proteomes" id="UP000031532"/>
    </source>
</evidence>
<keyword evidence="5" id="KW-0472">Membrane</keyword>
<comment type="subcellular location">
    <subcellularLocation>
        <location evidence="1">Membrane</location>
        <topology evidence="1">Single-pass membrane protein</topology>
    </subcellularLocation>
</comment>
<evidence type="ECO:0000313" key="7">
    <source>
        <dbReference type="EMBL" id="NHC36390.1"/>
    </source>
</evidence>
<keyword evidence="3" id="KW-0812">Transmembrane</keyword>